<dbReference type="EMBL" id="CP139960">
    <property type="protein sequence ID" value="WQD38028.1"/>
    <property type="molecule type" value="Genomic_DNA"/>
</dbReference>
<feature type="domain" description="DUF4959" evidence="1">
    <location>
        <begin position="16"/>
        <end position="119"/>
    </location>
</feature>
<evidence type="ECO:0000259" key="2">
    <source>
        <dbReference type="Pfam" id="PF16391"/>
    </source>
</evidence>
<dbReference type="RefSeq" id="WP_211316418.1">
    <property type="nucleotide sequence ID" value="NZ_CP139960.1"/>
</dbReference>
<reference evidence="4 5" key="1">
    <citation type="submission" date="2023-12" db="EMBL/GenBank/DDBJ databases">
        <title>Genome sequencing and assembly of bacterial species from a model synthetic community.</title>
        <authorList>
            <person name="Hogle S.L."/>
        </authorList>
    </citation>
    <scope>NUCLEOTIDE SEQUENCE [LARGE SCALE GENOMIC DNA]</scope>
    <source>
        <strain evidence="4 5">HAMBI_3031</strain>
    </source>
</reference>
<proteinExistence type="predicted"/>
<accession>A0ABZ0W427</accession>
<dbReference type="Proteomes" id="UP001325680">
    <property type="component" value="Chromosome"/>
</dbReference>
<gene>
    <name evidence="4" type="ORF">U0035_20385</name>
</gene>
<dbReference type="SUPFAM" id="SSF49785">
    <property type="entry name" value="Galactose-binding domain-like"/>
    <property type="match status" value="1"/>
</dbReference>
<dbReference type="InterPro" id="IPR032527">
    <property type="entry name" value="DUF4959"/>
</dbReference>
<sequence>MKYSFLIISGLLMVLGCTKKVNEPISKSLGKPMQVTEVKVENLAGGALISYRIPNQQDIISVKATYTLETGKKMEAMASIYENKITVVGFNDEKAHEVMLYTVNRAQEVSDPVSCTVQPLESPLSQVAKTMFIQGDFGGARYSWANEFKSPLTFEFFTPDSLGRMALVRIVNSQLLEGLQSLRGYKPQPRPFGVVVKDNFGNRSDTIFPTGRLITPLYEEKLSKSRMRIMKLANDQNFTNFEGSDQKIIDDDLNSFGHSPSSSLPAPFTIDLGVVAKVSRLVIFQRRYSNSYYNWGNPRAFDLYVRTTAPSQSGDWAEWTKIKDTEIMKPSGPSSTVTDDDLRVAEAGHEFTFDLSQEPVRYIRIVVKSTWGSTTFTHPAEIDVFGEPK</sequence>
<dbReference type="InterPro" id="IPR033431">
    <property type="entry name" value="DUF5126"/>
</dbReference>
<dbReference type="PROSITE" id="PS51257">
    <property type="entry name" value="PROKAR_LIPOPROTEIN"/>
    <property type="match status" value="1"/>
</dbReference>
<evidence type="ECO:0000313" key="5">
    <source>
        <dbReference type="Proteomes" id="UP001325680"/>
    </source>
</evidence>
<evidence type="ECO:0000259" key="3">
    <source>
        <dbReference type="Pfam" id="PF17166"/>
    </source>
</evidence>
<name>A0ABZ0W427_9BACT</name>
<feature type="domain" description="DUF5126" evidence="3">
    <location>
        <begin position="121"/>
        <end position="225"/>
    </location>
</feature>
<protein>
    <submittedName>
        <fullName evidence="4">DUF4959 domain-containing protein</fullName>
    </submittedName>
</protein>
<dbReference type="Pfam" id="PF17166">
    <property type="entry name" value="DUF5126"/>
    <property type="match status" value="1"/>
</dbReference>
<organism evidence="4 5">
    <name type="scientific">Niabella yanshanensis</name>
    <dbReference type="NCBI Taxonomy" id="577386"/>
    <lineage>
        <taxon>Bacteria</taxon>
        <taxon>Pseudomonadati</taxon>
        <taxon>Bacteroidota</taxon>
        <taxon>Chitinophagia</taxon>
        <taxon>Chitinophagales</taxon>
        <taxon>Chitinophagaceae</taxon>
        <taxon>Niabella</taxon>
    </lineage>
</organism>
<dbReference type="Pfam" id="PF16323">
    <property type="entry name" value="DUF4959"/>
    <property type="match status" value="1"/>
</dbReference>
<dbReference type="InterPro" id="IPR008979">
    <property type="entry name" value="Galactose-bd-like_sf"/>
</dbReference>
<keyword evidence="5" id="KW-1185">Reference proteome</keyword>
<dbReference type="Pfam" id="PF16391">
    <property type="entry name" value="DUF5000"/>
    <property type="match status" value="1"/>
</dbReference>
<evidence type="ECO:0000313" key="4">
    <source>
        <dbReference type="EMBL" id="WQD38028.1"/>
    </source>
</evidence>
<evidence type="ECO:0000259" key="1">
    <source>
        <dbReference type="Pfam" id="PF16323"/>
    </source>
</evidence>
<feature type="domain" description="DUF5000" evidence="2">
    <location>
        <begin position="252"/>
        <end position="386"/>
    </location>
</feature>
<dbReference type="InterPro" id="IPR032164">
    <property type="entry name" value="DUF5000"/>
</dbReference>
<dbReference type="Gene3D" id="2.60.120.260">
    <property type="entry name" value="Galactose-binding domain-like"/>
    <property type="match status" value="1"/>
</dbReference>